<dbReference type="PANTHER" id="PTHR45835">
    <property type="entry name" value="YALI0A06105P"/>
    <property type="match status" value="1"/>
</dbReference>
<dbReference type="InterPro" id="IPR005162">
    <property type="entry name" value="Retrotrans_gag_dom"/>
</dbReference>
<protein>
    <recommendedName>
        <fullName evidence="6">Integrase catalytic domain-containing protein</fullName>
    </recommendedName>
</protein>
<dbReference type="AlphaFoldDB" id="A0A7N2N2P0"/>
<dbReference type="GO" id="GO:0015074">
    <property type="term" value="P:DNA integration"/>
    <property type="evidence" value="ECO:0007669"/>
    <property type="project" value="InterPro"/>
</dbReference>
<feature type="domain" description="Chromo" evidence="2">
    <location>
        <begin position="804"/>
        <end position="845"/>
    </location>
</feature>
<dbReference type="InterPro" id="IPR000953">
    <property type="entry name" value="Chromo/chromo_shadow_dom"/>
</dbReference>
<dbReference type="InterPro" id="IPR043502">
    <property type="entry name" value="DNA/RNA_pol_sf"/>
</dbReference>
<evidence type="ECO:0000256" key="1">
    <source>
        <dbReference type="SAM" id="MobiDB-lite"/>
    </source>
</evidence>
<dbReference type="SUPFAM" id="SSF53098">
    <property type="entry name" value="Ribonuclease H-like"/>
    <property type="match status" value="1"/>
</dbReference>
<sequence>MTSNPPPSTRSTTNDDRLFALEVSSHSLRRQVDGHKEELTAIHEGIDALSNAVAKMGRQLEARGDRTNETSHNDNHGDGSINRNRGEGSGGPMGGIQTRISRLDFPHFNGEDPTGWIYKAEQFFHYQRTAREERVVLTSFHLQDDALQWYQWYEKTQPNMQWEEFTQALCVRFGPSDYEDFDEALAKVRQTGTVREYQTLFERLAARVQDWPQRALVGSYIGGLKEEIRSEVKLFRPTTLLHATSLARLQEDKLQRLKRVSFPSKFAPLPTTQPALLPSPPSRWSKAGTSPSSSLRTQSSPSFKKLSWTEMQARRDKGLCYNCDEKFGPGHWCKTQQVFILETVADAEESAEVEEASNEEEESATTPEISLHALSDLVLGMQWLQGLGKVLHDWSNLTMEFWSKDKKYVLQGEKIGKVTHGSIQSIQKLLANGVESYVLTINKPIENTEVDSAQVQTRELKELLQKYQPIFHIPNTLPPSRAHDHRIILEHNSGPVNVWPYCYPHIQKNEIERAVKEMLSIGIIQPSSSPFSSPVLLVKKKDGSWRFCVDYRALNRNKSDTLTPAGLLQPLPILDRVWEDVSMDFIDGLPMSNGFSVILVVVDRLSKYGHFIALKHPYSAKTVAEVFVKEAVRLHGMPRSIVSDRDPVFTSSKQKKWLKWLPWAEYWYNTSYHTAICMIPFEVVYGRASATVHNYEHGATAVAQVDQSLKERDEMLKLLKENLVTTQNRMKISEDRHRRELEFEPGDFVYLKLQPFWQLTIRTRGNMKLSPRFYGPYQLKKKLGNLDHISPELPPVKEDGMVLLEPKRIVDLRWTKSDKKVLQEALVQWTSLAKEDATWEPFEDLQRQFSYLNLEDKIHLLGEGNAMSAAHVEEGTRDATELFLFIQPGHSKSLLLWHVATELCFQKTPVANEGAKSCWLGRVATHCFRNTCWLWHVATQLCKEGAHESGDGSSVSFKEIDYVHFSMLLSDYMIYLLGQIRFRDTCVEAEKFFSRRALEQGQVKEACEKILDVDTKVKPVHVKGDRSKSILFDACMLAKELNKLDNNNNDDKWKIISKVWVEMLSYATTHCRPATHAQEVSKGGQLISFVWLLMAHFGLGEQFQIYEGHARAKLIVGK</sequence>
<dbReference type="Gene3D" id="2.40.50.40">
    <property type="match status" value="1"/>
</dbReference>
<dbReference type="PANTHER" id="PTHR45835:SF104">
    <property type="entry name" value="PROTEIN NYNRIN-LIKE"/>
    <property type="match status" value="1"/>
</dbReference>
<accession>A0A7N2N2P0</accession>
<evidence type="ECO:0008006" key="6">
    <source>
        <dbReference type="Google" id="ProtNLM"/>
    </source>
</evidence>
<keyword evidence="5" id="KW-1185">Reference proteome</keyword>
<dbReference type="InterPro" id="IPR007658">
    <property type="entry name" value="DUF594"/>
</dbReference>
<evidence type="ECO:0000259" key="3">
    <source>
        <dbReference type="PROSITE" id="PS50994"/>
    </source>
</evidence>
<dbReference type="Proteomes" id="UP000594261">
    <property type="component" value="Chromosome 12"/>
</dbReference>
<dbReference type="InterPro" id="IPR036397">
    <property type="entry name" value="RNaseH_sf"/>
</dbReference>
<dbReference type="SUPFAM" id="SSF56672">
    <property type="entry name" value="DNA/RNA polymerases"/>
    <property type="match status" value="1"/>
</dbReference>
<dbReference type="InterPro" id="IPR001584">
    <property type="entry name" value="Integrase_cat-core"/>
</dbReference>
<dbReference type="Pfam" id="PF00385">
    <property type="entry name" value="Chromo"/>
    <property type="match status" value="1"/>
</dbReference>
<name>A0A7N2N2P0_QUELO</name>
<dbReference type="Gramene" id="QL12p011078:mrna">
    <property type="protein sequence ID" value="QL12p011078:mrna"/>
    <property type="gene ID" value="QL12p011078"/>
</dbReference>
<feature type="region of interest" description="Disordered" evidence="1">
    <location>
        <begin position="270"/>
        <end position="301"/>
    </location>
</feature>
<dbReference type="Pfam" id="PF03732">
    <property type="entry name" value="Retrotrans_gag"/>
    <property type="match status" value="1"/>
</dbReference>
<feature type="compositionally biased region" description="Low complexity" evidence="1">
    <location>
        <begin position="289"/>
        <end position="301"/>
    </location>
</feature>
<dbReference type="EnsemblPlants" id="QL12p011078:mrna">
    <property type="protein sequence ID" value="QL12p011078:mrna"/>
    <property type="gene ID" value="QL12p011078"/>
</dbReference>
<dbReference type="InterPro" id="IPR023780">
    <property type="entry name" value="Chromo_domain"/>
</dbReference>
<dbReference type="SUPFAM" id="SSF54160">
    <property type="entry name" value="Chromo domain-like"/>
    <property type="match status" value="1"/>
</dbReference>
<organism evidence="4 5">
    <name type="scientific">Quercus lobata</name>
    <name type="common">Valley oak</name>
    <dbReference type="NCBI Taxonomy" id="97700"/>
    <lineage>
        <taxon>Eukaryota</taxon>
        <taxon>Viridiplantae</taxon>
        <taxon>Streptophyta</taxon>
        <taxon>Embryophyta</taxon>
        <taxon>Tracheophyta</taxon>
        <taxon>Spermatophyta</taxon>
        <taxon>Magnoliopsida</taxon>
        <taxon>eudicotyledons</taxon>
        <taxon>Gunneridae</taxon>
        <taxon>Pentapetalae</taxon>
        <taxon>rosids</taxon>
        <taxon>fabids</taxon>
        <taxon>Fagales</taxon>
        <taxon>Fagaceae</taxon>
        <taxon>Quercus</taxon>
    </lineage>
</organism>
<dbReference type="PROSITE" id="PS50013">
    <property type="entry name" value="CHROMO_2"/>
    <property type="match status" value="1"/>
</dbReference>
<reference evidence="4 5" key="1">
    <citation type="journal article" date="2016" name="G3 (Bethesda)">
        <title>First Draft Assembly and Annotation of the Genome of a California Endemic Oak Quercus lobata Nee (Fagaceae).</title>
        <authorList>
            <person name="Sork V.L."/>
            <person name="Fitz-Gibbon S.T."/>
            <person name="Puiu D."/>
            <person name="Crepeau M."/>
            <person name="Gugger P.F."/>
            <person name="Sherman R."/>
            <person name="Stevens K."/>
            <person name="Langley C.H."/>
            <person name="Pellegrini M."/>
            <person name="Salzberg S.L."/>
        </authorList>
    </citation>
    <scope>NUCLEOTIDE SEQUENCE [LARGE SCALE GENOMIC DNA]</scope>
    <source>
        <strain evidence="4 5">cv. SW786</strain>
    </source>
</reference>
<dbReference type="Pfam" id="PF04578">
    <property type="entry name" value="DUF594"/>
    <property type="match status" value="1"/>
</dbReference>
<dbReference type="Gene3D" id="3.30.420.10">
    <property type="entry name" value="Ribonuclease H-like superfamily/Ribonuclease H"/>
    <property type="match status" value="2"/>
</dbReference>
<evidence type="ECO:0000259" key="2">
    <source>
        <dbReference type="PROSITE" id="PS50013"/>
    </source>
</evidence>
<dbReference type="InParanoid" id="A0A7N2N2P0"/>
<dbReference type="PROSITE" id="PS50994">
    <property type="entry name" value="INTEGRASE"/>
    <property type="match status" value="1"/>
</dbReference>
<dbReference type="InterPro" id="IPR012337">
    <property type="entry name" value="RNaseH-like_sf"/>
</dbReference>
<feature type="domain" description="Integrase catalytic" evidence="3">
    <location>
        <begin position="568"/>
        <end position="661"/>
    </location>
</feature>
<feature type="compositionally biased region" description="Basic and acidic residues" evidence="1">
    <location>
        <begin position="61"/>
        <end position="77"/>
    </location>
</feature>
<evidence type="ECO:0000313" key="5">
    <source>
        <dbReference type="Proteomes" id="UP000594261"/>
    </source>
</evidence>
<evidence type="ECO:0000313" key="4">
    <source>
        <dbReference type="EnsemblPlants" id="QL12p011078:mrna"/>
    </source>
</evidence>
<reference evidence="4" key="2">
    <citation type="submission" date="2021-01" db="UniProtKB">
        <authorList>
            <consortium name="EnsemblPlants"/>
        </authorList>
    </citation>
    <scope>IDENTIFICATION</scope>
</reference>
<feature type="region of interest" description="Disordered" evidence="1">
    <location>
        <begin position="61"/>
        <end position="95"/>
    </location>
</feature>
<dbReference type="GO" id="GO:0003676">
    <property type="term" value="F:nucleic acid binding"/>
    <property type="evidence" value="ECO:0007669"/>
    <property type="project" value="InterPro"/>
</dbReference>
<dbReference type="Gene3D" id="3.10.10.10">
    <property type="entry name" value="HIV Type 1 Reverse Transcriptase, subunit A, domain 1"/>
    <property type="match status" value="1"/>
</dbReference>
<dbReference type="EMBL" id="LRBV02000012">
    <property type="status" value="NOT_ANNOTATED_CDS"/>
    <property type="molecule type" value="Genomic_DNA"/>
</dbReference>
<dbReference type="InterPro" id="IPR016197">
    <property type="entry name" value="Chromo-like_dom_sf"/>
</dbReference>
<proteinExistence type="predicted"/>